<dbReference type="Proteomes" id="UP000189632">
    <property type="component" value="Chromosome"/>
</dbReference>
<sequence length="276" mass="30073">MVGTKKLTPPETAKSVKKTVVKKVHQQKRAAPLTEKIEKETVQDSDGFEEKAARSRVTREKEIERQVLGNEGMAARSSVEFKKETLENVLESKEKAARSRVKREKEVLQQVLGNDKLTAHSSGAVETKTVQDEDDAKGKLPLESNAVLKTKPTEKSLTKEAAQKKREAVGEKKASGILKEAILKAAIKAGNQLGEDGLVSYLEAQALKNASSFLTLLGKVLPAELNSEGQELKTVTKIELVALSPSPKDLTVAKSPTGKKRMTSKKHIAGNQKKES</sequence>
<reference evidence="2 3" key="1">
    <citation type="submission" date="2016-11" db="EMBL/GenBank/DDBJ databases">
        <title>Comparative genomics of Bartonella apis.</title>
        <authorList>
            <person name="Engel P."/>
        </authorList>
    </citation>
    <scope>NUCLEOTIDE SEQUENCE [LARGE SCALE GENOMIC DNA]</scope>
    <source>
        <strain evidence="2 3">BBC0122</strain>
    </source>
</reference>
<feature type="region of interest" description="Disordered" evidence="1">
    <location>
        <begin position="116"/>
        <end position="145"/>
    </location>
</feature>
<protein>
    <submittedName>
        <fullName evidence="2">Uncharacterized protein</fullName>
    </submittedName>
</protein>
<dbReference type="KEGG" id="bapi:BBC0122_017740"/>
<feature type="region of interest" description="Disordered" evidence="1">
    <location>
        <begin position="151"/>
        <end position="170"/>
    </location>
</feature>
<keyword evidence="3" id="KW-1185">Reference proteome</keyword>
<dbReference type="OrthoDB" id="8410886at2"/>
<evidence type="ECO:0000313" key="3">
    <source>
        <dbReference type="Proteomes" id="UP000189632"/>
    </source>
</evidence>
<dbReference type="AlphaFoldDB" id="A0A1U9MJH2"/>
<accession>A0A1U9MJH2</accession>
<feature type="region of interest" description="Disordered" evidence="1">
    <location>
        <begin position="1"/>
        <end position="20"/>
    </location>
</feature>
<gene>
    <name evidence="2" type="ORF">BBC0122_017740</name>
</gene>
<evidence type="ECO:0000256" key="1">
    <source>
        <dbReference type="SAM" id="MobiDB-lite"/>
    </source>
</evidence>
<dbReference type="EMBL" id="CP015625">
    <property type="protein sequence ID" value="AQT47873.1"/>
    <property type="molecule type" value="Genomic_DNA"/>
</dbReference>
<feature type="region of interest" description="Disordered" evidence="1">
    <location>
        <begin position="249"/>
        <end position="276"/>
    </location>
</feature>
<name>A0A1U9MJH2_9HYPH</name>
<feature type="compositionally biased region" description="Basic residues" evidence="1">
    <location>
        <begin position="257"/>
        <end position="268"/>
    </location>
</feature>
<dbReference type="RefSeq" id="WP_149866674.1">
    <property type="nucleotide sequence ID" value="NZ_CP015625.1"/>
</dbReference>
<proteinExistence type="predicted"/>
<evidence type="ECO:0000313" key="2">
    <source>
        <dbReference type="EMBL" id="AQT47873.1"/>
    </source>
</evidence>
<organism evidence="2 3">
    <name type="scientific">Bartonella choladocola</name>
    <dbReference type="NCBI Taxonomy" id="2750995"/>
    <lineage>
        <taxon>Bacteria</taxon>
        <taxon>Pseudomonadati</taxon>
        <taxon>Pseudomonadota</taxon>
        <taxon>Alphaproteobacteria</taxon>
        <taxon>Hyphomicrobiales</taxon>
        <taxon>Bartonellaceae</taxon>
        <taxon>Bartonella</taxon>
    </lineage>
</organism>